<sequence length="67" mass="7691">MDRGEQREVATPLTERDDSLLSLPANQPRIVERREMVMVETHEHVSLRYVHRVPFATVHLAIADTLG</sequence>
<reference evidence="2 3" key="1">
    <citation type="journal article" date="2019" name="Int. J. Syst. Evol. Microbiol.">
        <title>The Global Catalogue of Microorganisms (GCM) 10K type strain sequencing project: providing services to taxonomists for standard genome sequencing and annotation.</title>
        <authorList>
            <consortium name="The Broad Institute Genomics Platform"/>
            <consortium name="The Broad Institute Genome Sequencing Center for Infectious Disease"/>
            <person name="Wu L."/>
            <person name="Ma J."/>
        </authorList>
    </citation>
    <scope>NUCLEOTIDE SEQUENCE [LARGE SCALE GENOMIC DNA]</scope>
    <source>
        <strain evidence="2 3">NBRC 111368</strain>
    </source>
</reference>
<name>A0ABD5RXS8_9EURY</name>
<dbReference type="AlphaFoldDB" id="A0ABD5RXS8"/>
<evidence type="ECO:0000313" key="2">
    <source>
        <dbReference type="EMBL" id="MFC6723748.1"/>
    </source>
</evidence>
<comment type="caution">
    <text evidence="2">The sequence shown here is derived from an EMBL/GenBank/DDBJ whole genome shotgun (WGS) entry which is preliminary data.</text>
</comment>
<dbReference type="EMBL" id="JBHSWU010000042">
    <property type="protein sequence ID" value="MFC6723748.1"/>
    <property type="molecule type" value="Genomic_DNA"/>
</dbReference>
<evidence type="ECO:0000313" key="3">
    <source>
        <dbReference type="Proteomes" id="UP001596328"/>
    </source>
</evidence>
<feature type="compositionally biased region" description="Basic and acidic residues" evidence="1">
    <location>
        <begin position="1"/>
        <end position="19"/>
    </location>
</feature>
<keyword evidence="3" id="KW-1185">Reference proteome</keyword>
<evidence type="ECO:0000256" key="1">
    <source>
        <dbReference type="SAM" id="MobiDB-lite"/>
    </source>
</evidence>
<organism evidence="2 3">
    <name type="scientific">Halobium palmae</name>
    <dbReference type="NCBI Taxonomy" id="1776492"/>
    <lineage>
        <taxon>Archaea</taxon>
        <taxon>Methanobacteriati</taxon>
        <taxon>Methanobacteriota</taxon>
        <taxon>Stenosarchaea group</taxon>
        <taxon>Halobacteria</taxon>
        <taxon>Halobacteriales</taxon>
        <taxon>Haloferacaceae</taxon>
        <taxon>Halobium</taxon>
    </lineage>
</organism>
<dbReference type="Proteomes" id="UP001596328">
    <property type="component" value="Unassembled WGS sequence"/>
</dbReference>
<accession>A0ABD5RXS8</accession>
<gene>
    <name evidence="2" type="ORF">ACFQE1_05010</name>
</gene>
<feature type="region of interest" description="Disordered" evidence="1">
    <location>
        <begin position="1"/>
        <end position="21"/>
    </location>
</feature>
<proteinExistence type="predicted"/>
<protein>
    <submittedName>
        <fullName evidence="2">Uncharacterized protein</fullName>
    </submittedName>
</protein>